<keyword evidence="2" id="KW-0472">Membrane</keyword>
<feature type="compositionally biased region" description="Pro residues" evidence="1">
    <location>
        <begin position="221"/>
        <end position="245"/>
    </location>
</feature>
<dbReference type="EMBL" id="AP018448">
    <property type="protein sequence ID" value="BBC38381.1"/>
    <property type="molecule type" value="Genomic_DNA"/>
</dbReference>
<feature type="region of interest" description="Disordered" evidence="1">
    <location>
        <begin position="20"/>
        <end position="46"/>
    </location>
</feature>
<sequence length="280" mass="29184">MCSTKAEILSEACDIVRGRKPEHPVADGSNSPRRDARTGRTGVSFQPGGSNLPGWFFAPLEQSVRTLAYARARAPMLFRVYGPQRTRSALAIRLSALLALTWLLAVAPSGTAAADVCVYSSVGPEGVGVVVEIADVALCEPVPATTPSPPPTPTPTCPPEPTPTPTPPPPPRPDPPPSTPDPTPDPTPPPPPRPKPTPTPTPPPRPAPPPVAPQPVVKAPKPTPTPRATPRPTPSATPVNYPPYRTPTRTRASRSGPSLVSLALLITAPAVLAVAALRPR</sequence>
<dbReference type="PRINTS" id="PR01217">
    <property type="entry name" value="PRICHEXTENSN"/>
</dbReference>
<feature type="compositionally biased region" description="Pro residues" evidence="1">
    <location>
        <begin position="144"/>
        <end position="213"/>
    </location>
</feature>
<feature type="region of interest" description="Disordered" evidence="1">
    <location>
        <begin position="144"/>
        <end position="256"/>
    </location>
</feature>
<evidence type="ECO:0008006" key="5">
    <source>
        <dbReference type="Google" id="ProtNLM"/>
    </source>
</evidence>
<accession>A0ABM7FPT2</accession>
<keyword evidence="2" id="KW-1133">Transmembrane helix</keyword>
<dbReference type="Proteomes" id="UP001321542">
    <property type="component" value="Chromosome"/>
</dbReference>
<evidence type="ECO:0000313" key="4">
    <source>
        <dbReference type="Proteomes" id="UP001321542"/>
    </source>
</evidence>
<feature type="transmembrane region" description="Helical" evidence="2">
    <location>
        <begin position="259"/>
        <end position="277"/>
    </location>
</feature>
<keyword evidence="4" id="KW-1185">Reference proteome</keyword>
<reference evidence="3 4" key="2">
    <citation type="journal article" date="2023" name="ChemBioChem">
        <title>Acyltransferase Domain Exchange between Two Independent Type I Polyketide Synthases in the Same Producer Strain of Macrolide Antibiotics.</title>
        <authorList>
            <person name="Kudo F."/>
            <person name="Kishikawa K."/>
            <person name="Tsuboi K."/>
            <person name="Kido T."/>
            <person name="Usui T."/>
            <person name="Hashimoto J."/>
            <person name="Shin-Ya K."/>
            <person name="Miyanaga A."/>
            <person name="Eguchi T."/>
        </authorList>
    </citation>
    <scope>NUCLEOTIDE SEQUENCE [LARGE SCALE GENOMIC DNA]</scope>
    <source>
        <strain evidence="3 4">A-8890</strain>
    </source>
</reference>
<proteinExistence type="predicted"/>
<feature type="compositionally biased region" description="Polar residues" evidence="1">
    <location>
        <begin position="247"/>
        <end position="256"/>
    </location>
</feature>
<reference evidence="3 4" key="1">
    <citation type="journal article" date="2010" name="ChemBioChem">
        <title>Cloning and characterization of the biosynthetic gene cluster of 16-membered macrolide antibiotic FD-891: involvement of a dual functional cytochrome P450 monooxygenase catalyzing epoxidation and hydroxylation.</title>
        <authorList>
            <person name="Kudo F."/>
            <person name="Motegi A."/>
            <person name="Mizoue K."/>
            <person name="Eguchi T."/>
        </authorList>
    </citation>
    <scope>NUCLEOTIDE SEQUENCE [LARGE SCALE GENOMIC DNA]</scope>
    <source>
        <strain evidence="3 4">A-8890</strain>
    </source>
</reference>
<evidence type="ECO:0000256" key="1">
    <source>
        <dbReference type="SAM" id="MobiDB-lite"/>
    </source>
</evidence>
<keyword evidence="2" id="KW-0812">Transmembrane</keyword>
<organism evidence="3 4">
    <name type="scientific">Streptomyces graminofaciens</name>
    <dbReference type="NCBI Taxonomy" id="68212"/>
    <lineage>
        <taxon>Bacteria</taxon>
        <taxon>Bacillati</taxon>
        <taxon>Actinomycetota</taxon>
        <taxon>Actinomycetes</taxon>
        <taxon>Kitasatosporales</taxon>
        <taxon>Streptomycetaceae</taxon>
        <taxon>Streptomyces</taxon>
    </lineage>
</organism>
<name>A0ABM7FPT2_9ACTN</name>
<protein>
    <recommendedName>
        <fullName evidence="5">Proline-rich protein</fullName>
    </recommendedName>
</protein>
<gene>
    <name evidence="3" type="ORF">SGFS_096750</name>
</gene>
<evidence type="ECO:0000256" key="2">
    <source>
        <dbReference type="SAM" id="Phobius"/>
    </source>
</evidence>
<evidence type="ECO:0000313" key="3">
    <source>
        <dbReference type="EMBL" id="BBC38381.1"/>
    </source>
</evidence>